<reference evidence="1" key="1">
    <citation type="journal article" date="2014" name="Front. Microbiol.">
        <title>High frequency of phylogenetically diverse reductive dehalogenase-homologous genes in deep subseafloor sedimentary metagenomes.</title>
        <authorList>
            <person name="Kawai M."/>
            <person name="Futagami T."/>
            <person name="Toyoda A."/>
            <person name="Takaki Y."/>
            <person name="Nishi S."/>
            <person name="Hori S."/>
            <person name="Arai W."/>
            <person name="Tsubouchi T."/>
            <person name="Morono Y."/>
            <person name="Uchiyama I."/>
            <person name="Ito T."/>
            <person name="Fujiyama A."/>
            <person name="Inagaki F."/>
            <person name="Takami H."/>
        </authorList>
    </citation>
    <scope>NUCLEOTIDE SEQUENCE</scope>
    <source>
        <strain evidence="1">Expedition CK06-06</strain>
    </source>
</reference>
<gene>
    <name evidence="1" type="ORF">S01H4_66980</name>
</gene>
<sequence length="52" mass="6116">VMSGENKKNKKSTHRKDKTRCIPGKYLLQRQVGPFEVDTLWKESLAGWWLAR</sequence>
<evidence type="ECO:0000313" key="1">
    <source>
        <dbReference type="EMBL" id="GAH29151.1"/>
    </source>
</evidence>
<accession>X1E7A2</accession>
<feature type="non-terminal residue" evidence="1">
    <location>
        <position position="1"/>
    </location>
</feature>
<name>X1E7A2_9ZZZZ</name>
<proteinExistence type="predicted"/>
<comment type="caution">
    <text evidence="1">The sequence shown here is derived from an EMBL/GenBank/DDBJ whole genome shotgun (WGS) entry which is preliminary data.</text>
</comment>
<dbReference type="AlphaFoldDB" id="X1E7A2"/>
<dbReference type="EMBL" id="BART01041809">
    <property type="protein sequence ID" value="GAH29151.1"/>
    <property type="molecule type" value="Genomic_DNA"/>
</dbReference>
<protein>
    <submittedName>
        <fullName evidence="1">Uncharacterized protein</fullName>
    </submittedName>
</protein>
<organism evidence="1">
    <name type="scientific">marine sediment metagenome</name>
    <dbReference type="NCBI Taxonomy" id="412755"/>
    <lineage>
        <taxon>unclassified sequences</taxon>
        <taxon>metagenomes</taxon>
        <taxon>ecological metagenomes</taxon>
    </lineage>
</organism>